<dbReference type="OrthoDB" id="4773470at2"/>
<keyword evidence="1 2" id="KW-0812">Transmembrane</keyword>
<evidence type="ECO:0000256" key="1">
    <source>
        <dbReference type="SAM" id="Phobius"/>
    </source>
</evidence>
<dbReference type="STRING" id="146018.BN2156_03165"/>
<feature type="transmembrane region" description="Helical" evidence="1">
    <location>
        <begin position="48"/>
        <end position="66"/>
    </location>
</feature>
<gene>
    <name evidence="2" type="ORF">BN2156_03165</name>
</gene>
<evidence type="ECO:0000313" key="2">
    <source>
        <dbReference type="EMBL" id="CRZ16298.1"/>
    </source>
</evidence>
<proteinExistence type="predicted"/>
<protein>
    <submittedName>
        <fullName evidence="2">Transmembrane protein</fullName>
    </submittedName>
</protein>
<evidence type="ECO:0000313" key="3">
    <source>
        <dbReference type="Proteomes" id="UP000199147"/>
    </source>
</evidence>
<keyword evidence="3" id="KW-1185">Reference proteome</keyword>
<dbReference type="EMBL" id="CWKH01000002">
    <property type="protein sequence ID" value="CRZ16298.1"/>
    <property type="molecule type" value="Genomic_DNA"/>
</dbReference>
<keyword evidence="1" id="KW-0472">Membrane</keyword>
<sequence precursor="true">MESEPVNKVGSEVLFYEQGASWAWLLLGPFAGIGMAILQMTGGYGQDLWIPILFLVLVSGFVAIQIKAARIHTSVELTAATLRQGAEILKVDEIVQIYPEASGSEAPKWQSARALGELSGVPRGRTGIGLKLTGARTAQAWARKHRKLREALTPLVEERTP</sequence>
<dbReference type="RefSeq" id="WP_090516001.1">
    <property type="nucleotide sequence ID" value="NZ_CWKH01000002.1"/>
</dbReference>
<reference evidence="3" key="1">
    <citation type="submission" date="2015-07" db="EMBL/GenBank/DDBJ databases">
        <authorList>
            <person name="Urmite Genomes"/>
        </authorList>
    </citation>
    <scope>NUCLEOTIDE SEQUENCE [LARGE SCALE GENOMIC DNA]</scope>
    <source>
        <strain evidence="3">type strain: ATCC 49404</strain>
    </source>
</reference>
<organism evidence="2 3">
    <name type="scientific">Mycolicibacterium neworleansense</name>
    <dbReference type="NCBI Taxonomy" id="146018"/>
    <lineage>
        <taxon>Bacteria</taxon>
        <taxon>Bacillati</taxon>
        <taxon>Actinomycetota</taxon>
        <taxon>Actinomycetes</taxon>
        <taxon>Mycobacteriales</taxon>
        <taxon>Mycobacteriaceae</taxon>
        <taxon>Mycolicibacterium</taxon>
    </lineage>
</organism>
<accession>A0A0H5RQS9</accession>
<name>A0A0H5RQS9_9MYCO</name>
<keyword evidence="1" id="KW-1133">Transmembrane helix</keyword>
<dbReference type="Proteomes" id="UP000199147">
    <property type="component" value="Unassembled WGS sequence"/>
</dbReference>
<feature type="transmembrane region" description="Helical" evidence="1">
    <location>
        <begin position="21"/>
        <end position="42"/>
    </location>
</feature>
<dbReference type="AlphaFoldDB" id="A0A0H5RQS9"/>